<dbReference type="Proteomes" id="UP000189933">
    <property type="component" value="Unassembled WGS sequence"/>
</dbReference>
<dbReference type="OrthoDB" id="9810688at2"/>
<gene>
    <name evidence="9" type="ORF">SAMN02745885_02141</name>
</gene>
<dbReference type="GO" id="GO:0046872">
    <property type="term" value="F:metal ion binding"/>
    <property type="evidence" value="ECO:0007669"/>
    <property type="project" value="UniProtKB-KW"/>
</dbReference>
<dbReference type="EMBL" id="FUXM01000031">
    <property type="protein sequence ID" value="SKA15866.1"/>
    <property type="molecule type" value="Genomic_DNA"/>
</dbReference>
<dbReference type="CDD" id="cd10563">
    <property type="entry name" value="CooF_like"/>
    <property type="match status" value="1"/>
</dbReference>
<keyword evidence="5" id="KW-0249">Electron transport</keyword>
<evidence type="ECO:0000259" key="8">
    <source>
        <dbReference type="PROSITE" id="PS51379"/>
    </source>
</evidence>
<protein>
    <submittedName>
        <fullName evidence="9">Carbon-monoxide dehydrogenase iron sulfur subunit</fullName>
    </submittedName>
</protein>
<sequence>MKKVMVRAEKCLSCHSCELACAVAHSQQKNLFLTILNGEKPVNRVQVEKTSQGAMPLQCRHCDDAPCLLACMTGAIYRAGDGSVQLKRERCVSCWMCIMSCPYGVMLTEAEGKAVKCDLCHDTGKPACVQACPTQALVYEEGEEFAAAIRKNYAKNLI</sequence>
<evidence type="ECO:0000256" key="7">
    <source>
        <dbReference type="ARBA" id="ARBA00023014"/>
    </source>
</evidence>
<keyword evidence="3" id="KW-0479">Metal-binding</keyword>
<dbReference type="InterPro" id="IPR050954">
    <property type="entry name" value="ET_IronSulfur_Cluster-Binding"/>
</dbReference>
<feature type="domain" description="4Fe-4S ferredoxin-type" evidence="8">
    <location>
        <begin position="82"/>
        <end position="111"/>
    </location>
</feature>
<name>A0A1T4RJB1_9FIRM</name>
<dbReference type="SUPFAM" id="SSF54862">
    <property type="entry name" value="4Fe-4S ferredoxins"/>
    <property type="match status" value="1"/>
</dbReference>
<keyword evidence="1" id="KW-0813">Transport</keyword>
<evidence type="ECO:0000313" key="9">
    <source>
        <dbReference type="EMBL" id="SKA15866.1"/>
    </source>
</evidence>
<dbReference type="Gene3D" id="3.30.70.20">
    <property type="match status" value="2"/>
</dbReference>
<reference evidence="10" key="1">
    <citation type="submission" date="2017-02" db="EMBL/GenBank/DDBJ databases">
        <authorList>
            <person name="Varghese N."/>
            <person name="Submissions S."/>
        </authorList>
    </citation>
    <scope>NUCLEOTIDE SEQUENCE [LARGE SCALE GENOMIC DNA]</scope>
    <source>
        <strain evidence="10">DSM 16521</strain>
    </source>
</reference>
<dbReference type="RefSeq" id="WP_078666159.1">
    <property type="nucleotide sequence ID" value="NZ_FUXM01000031.1"/>
</dbReference>
<keyword evidence="4" id="KW-0677">Repeat</keyword>
<keyword evidence="7" id="KW-0411">Iron-sulfur</keyword>
<organism evidence="9 10">
    <name type="scientific">Carboxydocella sporoproducens DSM 16521</name>
    <dbReference type="NCBI Taxonomy" id="1121270"/>
    <lineage>
        <taxon>Bacteria</taxon>
        <taxon>Bacillati</taxon>
        <taxon>Bacillota</taxon>
        <taxon>Clostridia</taxon>
        <taxon>Eubacteriales</taxon>
        <taxon>Clostridiales Family XVI. Incertae Sedis</taxon>
        <taxon>Carboxydocella</taxon>
    </lineage>
</organism>
<dbReference type="PANTHER" id="PTHR43177:SF5">
    <property type="entry name" value="ANAEROBIC DIMETHYL SULFOXIDE REDUCTASE CHAIN B-RELATED"/>
    <property type="match status" value="1"/>
</dbReference>
<accession>A0A1T4RJB1</accession>
<feature type="domain" description="4Fe-4S ferredoxin-type" evidence="8">
    <location>
        <begin position="2"/>
        <end position="31"/>
    </location>
</feature>
<evidence type="ECO:0000256" key="2">
    <source>
        <dbReference type="ARBA" id="ARBA00022485"/>
    </source>
</evidence>
<evidence type="ECO:0000256" key="6">
    <source>
        <dbReference type="ARBA" id="ARBA00023004"/>
    </source>
</evidence>
<evidence type="ECO:0000313" key="10">
    <source>
        <dbReference type="Proteomes" id="UP000189933"/>
    </source>
</evidence>
<dbReference type="Pfam" id="PF13247">
    <property type="entry name" value="Fer4_11"/>
    <property type="match status" value="1"/>
</dbReference>
<dbReference type="GO" id="GO:0051539">
    <property type="term" value="F:4 iron, 4 sulfur cluster binding"/>
    <property type="evidence" value="ECO:0007669"/>
    <property type="project" value="UniProtKB-KW"/>
</dbReference>
<dbReference type="PROSITE" id="PS51379">
    <property type="entry name" value="4FE4S_FER_2"/>
    <property type="match status" value="2"/>
</dbReference>
<evidence type="ECO:0000256" key="1">
    <source>
        <dbReference type="ARBA" id="ARBA00022448"/>
    </source>
</evidence>
<proteinExistence type="predicted"/>
<keyword evidence="6" id="KW-0408">Iron</keyword>
<dbReference type="InterPro" id="IPR017900">
    <property type="entry name" value="4Fe4S_Fe_S_CS"/>
</dbReference>
<evidence type="ECO:0000256" key="3">
    <source>
        <dbReference type="ARBA" id="ARBA00022723"/>
    </source>
</evidence>
<evidence type="ECO:0000256" key="4">
    <source>
        <dbReference type="ARBA" id="ARBA00022737"/>
    </source>
</evidence>
<dbReference type="PROSITE" id="PS00198">
    <property type="entry name" value="4FE4S_FER_1"/>
    <property type="match status" value="1"/>
</dbReference>
<dbReference type="PANTHER" id="PTHR43177">
    <property type="entry name" value="PROTEIN NRFC"/>
    <property type="match status" value="1"/>
</dbReference>
<evidence type="ECO:0000256" key="5">
    <source>
        <dbReference type="ARBA" id="ARBA00022982"/>
    </source>
</evidence>
<keyword evidence="10" id="KW-1185">Reference proteome</keyword>
<dbReference type="AlphaFoldDB" id="A0A1T4RJB1"/>
<keyword evidence="2" id="KW-0004">4Fe-4S</keyword>
<dbReference type="InterPro" id="IPR017896">
    <property type="entry name" value="4Fe4S_Fe-S-bd"/>
</dbReference>